<comment type="caution">
    <text evidence="4">The sequence shown here is derived from an EMBL/GenBank/DDBJ whole genome shotgun (WGS) entry which is preliminary data.</text>
</comment>
<dbReference type="InterPro" id="IPR027417">
    <property type="entry name" value="P-loop_NTPase"/>
</dbReference>
<dbReference type="InterPro" id="IPR001054">
    <property type="entry name" value="A/G_cyclase"/>
</dbReference>
<dbReference type="AlphaFoldDB" id="A0A1X1RVU5"/>
<reference evidence="5 7" key="2">
    <citation type="journal article" date="2017" name="Infect. Genet. Evol.">
        <title>The new phylogeny of the genus Mycobacterium: The old and the news.</title>
        <authorList>
            <person name="Tortoli E."/>
            <person name="Fedrizzi T."/>
            <person name="Meehan C.J."/>
            <person name="Trovato A."/>
            <person name="Grottola A."/>
            <person name="Giacobazzi E."/>
            <person name="Serpini G.F."/>
            <person name="Tagliazucchi S."/>
            <person name="Fabio A."/>
            <person name="Bettua C."/>
            <person name="Bertorelli R."/>
            <person name="Frascaro F."/>
            <person name="De Sanctis V."/>
            <person name="Pecorari M."/>
            <person name="Jousson O."/>
            <person name="Segata N."/>
            <person name="Cirillo D.M."/>
        </authorList>
    </citation>
    <scope>NUCLEOTIDE SEQUENCE [LARGE SCALE GENOMIC DNA]</scope>
    <source>
        <strain evidence="5 7">NCTC 12882</strain>
    </source>
</reference>
<dbReference type="SUPFAM" id="SSF55073">
    <property type="entry name" value="Nucleotide cyclase"/>
    <property type="match status" value="1"/>
</dbReference>
<evidence type="ECO:0000313" key="5">
    <source>
        <dbReference type="EMBL" id="PIB80856.1"/>
    </source>
</evidence>
<keyword evidence="6" id="KW-1185">Reference proteome</keyword>
<protein>
    <submittedName>
        <fullName evidence="4">Cyclase</fullName>
    </submittedName>
</protein>
<dbReference type="Gene3D" id="3.30.70.1230">
    <property type="entry name" value="Nucleotide cyclase"/>
    <property type="match status" value="1"/>
</dbReference>
<dbReference type="GO" id="GO:0004016">
    <property type="term" value="F:adenylate cyclase activity"/>
    <property type="evidence" value="ECO:0007669"/>
    <property type="project" value="TreeGrafter"/>
</dbReference>
<dbReference type="GO" id="GO:0035556">
    <property type="term" value="P:intracellular signal transduction"/>
    <property type="evidence" value="ECO:0007669"/>
    <property type="project" value="InterPro"/>
</dbReference>
<dbReference type="Proteomes" id="UP000193907">
    <property type="component" value="Unassembled WGS sequence"/>
</dbReference>
<dbReference type="PANTHER" id="PTHR16305">
    <property type="entry name" value="TESTICULAR SOLUBLE ADENYLYL CYCLASE"/>
    <property type="match status" value="1"/>
</dbReference>
<dbReference type="CDD" id="cd07302">
    <property type="entry name" value="CHD"/>
    <property type="match status" value="1"/>
</dbReference>
<dbReference type="Pfam" id="PF13191">
    <property type="entry name" value="AAA_16"/>
    <property type="match status" value="1"/>
</dbReference>
<dbReference type="Pfam" id="PF00211">
    <property type="entry name" value="Guanylate_cyc"/>
    <property type="match status" value="1"/>
</dbReference>
<dbReference type="InterPro" id="IPR029787">
    <property type="entry name" value="Nucleotide_cyclase"/>
</dbReference>
<dbReference type="SUPFAM" id="SSF52540">
    <property type="entry name" value="P-loop containing nucleoside triphosphate hydrolases"/>
    <property type="match status" value="1"/>
</dbReference>
<evidence type="ECO:0000259" key="3">
    <source>
        <dbReference type="PROSITE" id="PS50125"/>
    </source>
</evidence>
<evidence type="ECO:0000313" key="7">
    <source>
        <dbReference type="Proteomes" id="UP000230971"/>
    </source>
</evidence>
<evidence type="ECO:0000256" key="2">
    <source>
        <dbReference type="ARBA" id="ARBA00022840"/>
    </source>
</evidence>
<dbReference type="RefSeq" id="WP_062539090.1">
    <property type="nucleotide sequence ID" value="NZ_BBUN01000080.1"/>
</dbReference>
<dbReference type="InterPro" id="IPR041664">
    <property type="entry name" value="AAA_16"/>
</dbReference>
<dbReference type="SMART" id="SM00044">
    <property type="entry name" value="CYCc"/>
    <property type="match status" value="1"/>
</dbReference>
<dbReference type="Gene3D" id="3.40.50.300">
    <property type="entry name" value="P-loop containing nucleotide triphosphate hydrolases"/>
    <property type="match status" value="1"/>
</dbReference>
<dbReference type="PANTHER" id="PTHR16305:SF28">
    <property type="entry name" value="GUANYLATE CYCLASE DOMAIN-CONTAINING PROTEIN"/>
    <property type="match status" value="1"/>
</dbReference>
<proteinExistence type="predicted"/>
<evidence type="ECO:0000313" key="6">
    <source>
        <dbReference type="Proteomes" id="UP000193907"/>
    </source>
</evidence>
<reference evidence="4 6" key="1">
    <citation type="submission" date="2016-01" db="EMBL/GenBank/DDBJ databases">
        <title>The new phylogeny of the genus Mycobacterium.</title>
        <authorList>
            <person name="Tarcisio F."/>
            <person name="Conor M."/>
            <person name="Antonella G."/>
            <person name="Elisabetta G."/>
            <person name="Giulia F.S."/>
            <person name="Sara T."/>
            <person name="Anna F."/>
            <person name="Clotilde B."/>
            <person name="Roberto B."/>
            <person name="Veronica D.S."/>
            <person name="Fabio R."/>
            <person name="Monica P."/>
            <person name="Olivier J."/>
            <person name="Enrico T."/>
            <person name="Nicola S."/>
        </authorList>
    </citation>
    <scope>NUCLEOTIDE SEQUENCE [LARGE SCALE GENOMIC DNA]</scope>
    <source>
        <strain evidence="4 6">DSM 44243</strain>
    </source>
</reference>
<keyword evidence="1" id="KW-0547">Nucleotide-binding</keyword>
<dbReference type="EMBL" id="PDKV01000001">
    <property type="protein sequence ID" value="PIB80856.1"/>
    <property type="molecule type" value="Genomic_DNA"/>
</dbReference>
<evidence type="ECO:0000313" key="4">
    <source>
        <dbReference type="EMBL" id="ORV18560.1"/>
    </source>
</evidence>
<accession>A0A1X1RVU5</accession>
<dbReference type="GO" id="GO:0005737">
    <property type="term" value="C:cytoplasm"/>
    <property type="evidence" value="ECO:0007669"/>
    <property type="project" value="TreeGrafter"/>
</dbReference>
<dbReference type="OrthoDB" id="5476461at2"/>
<organism evidence="4 6">
    <name type="scientific">Mycobacterium celatum</name>
    <dbReference type="NCBI Taxonomy" id="28045"/>
    <lineage>
        <taxon>Bacteria</taxon>
        <taxon>Bacillati</taxon>
        <taxon>Actinomycetota</taxon>
        <taxon>Actinomycetes</taxon>
        <taxon>Mycobacteriales</taxon>
        <taxon>Mycobacteriaceae</taxon>
        <taxon>Mycobacterium</taxon>
    </lineage>
</organism>
<evidence type="ECO:0000256" key="1">
    <source>
        <dbReference type="ARBA" id="ARBA00022741"/>
    </source>
</evidence>
<dbReference type="PROSITE" id="PS50125">
    <property type="entry name" value="GUANYLATE_CYCLASE_2"/>
    <property type="match status" value="1"/>
</dbReference>
<feature type="domain" description="Guanylate cyclase" evidence="3">
    <location>
        <begin position="42"/>
        <end position="173"/>
    </location>
</feature>
<dbReference type="GO" id="GO:0009190">
    <property type="term" value="P:cyclic nucleotide biosynthetic process"/>
    <property type="evidence" value="ECO:0007669"/>
    <property type="project" value="InterPro"/>
</dbReference>
<gene>
    <name evidence="4" type="ORF">AWB95_03585</name>
    <name evidence="5" type="ORF">CQY23_01030</name>
</gene>
<dbReference type="EMBL" id="LQOM01000014">
    <property type="protein sequence ID" value="ORV18560.1"/>
    <property type="molecule type" value="Genomic_DNA"/>
</dbReference>
<keyword evidence="2" id="KW-0067">ATP-binding</keyword>
<dbReference type="STRING" id="28045.AWB95_03585"/>
<dbReference type="Proteomes" id="UP000230971">
    <property type="component" value="Unassembled WGS sequence"/>
</dbReference>
<dbReference type="GO" id="GO:0005524">
    <property type="term" value="F:ATP binding"/>
    <property type="evidence" value="ECO:0007669"/>
    <property type="project" value="UniProtKB-KW"/>
</dbReference>
<sequence length="1050" mass="112869">MTSTGLACAACGAALNINAKFCHECGSPLTARTGVAEYKQVTVLFADVVRSMDIAAAVGAERLREIMTALVQRTSTVVRRYGGTVDKFTGDGIMAIFGAPVSLEDHAVRACAAALDIQEEAKRLAVEVEAKDALAMQLRIGLNSGEVIAGEIGSGNMGYTAVGVHVGMAQRMESAAPPGGVMLSASTARLVENVAVLADPELVTIKGAADPVPARRLVALAAPRERIGPHTSTLVGREWELAALTAMLDRSTTGHGCVAGVVGPPGIGKSRIIAETASVADSQGVQVFWTYCESHTSEVAFHAVTRLLRAVLGTADLDDATARAKVRNQLPDADSADLVLLDDLLGIRDQAAELPEIAPDARRRRLTALMNTAALTRSTPRVYVIEDAHWIDQASESMLADFLAVVPRTGSLVLITYRPEYSGELTRTPGGQVIALAPLDDSQTLALIEELLGSDPSVAALADQIAERAAGNPFFAEQIIRDLADRGVITGGPGAYVCVDEHGEVHVPASLQAAIAARIDRLEATAKRTLNAAAVIGSFDVELLTAVDADPNLETLVKAELVDQVKFSPRPEYAFRHPLIRSVAYESQLKSDRAELHRKLAAAIEQTDENAPLIAEHLEAAGDLHEAFSWHMRAGTWLRAYRDIAAAWTSWQRARRIADRLPADDPDRAAMRIAPRARLCATAWRAGGDIANTGFDELRTMAAEADDKVSLAIGIAGQIQALTGHERFHKASQLSGELEPMLEAIADPSLTVALLWTALTPKMRVGEVTECVRLAQRVIDLADGDFHMGDLIIETPLIWALMTQAVARACLGQPAWKHQMQQAAALCREVQPGGRAVFDLFVYNFGTLHGLLRPDTPLLQDSAETLNRAEQRGDDFALAAARLLRGLILAQSEEPQRSHGFHLLAMARDAILEKRFMMGELPVIELETAKQRARTGDHDGATEMLRALVDREIATGSLVYWGAAVAALVEILLQRGTEADLQEAQSAIERLAAVPVEPGFVLYDVALLRLRALLADARADEATYRDFVDRYRAMATSLGFEGHIAMAEAM</sequence>
<name>A0A1X1RVU5_MYCCE</name>